<dbReference type="Proteomes" id="UP000006512">
    <property type="component" value="Unassembled WGS sequence"/>
</dbReference>
<dbReference type="OrthoDB" id="7173733at2"/>
<evidence type="ECO:0000313" key="3">
    <source>
        <dbReference type="EMBL" id="EGF91149.1"/>
    </source>
</evidence>
<dbReference type="RefSeq" id="WP_006273341.1">
    <property type="nucleotide sequence ID" value="NZ_GL883078.1"/>
</dbReference>
<proteinExistence type="predicted"/>
<evidence type="ECO:0000256" key="1">
    <source>
        <dbReference type="SAM" id="MobiDB-lite"/>
    </source>
</evidence>
<name>F4QP91_9CAUL</name>
<keyword evidence="4" id="KW-1185">Reference proteome</keyword>
<keyword evidence="2" id="KW-0732">Signal</keyword>
<dbReference type="AlphaFoldDB" id="F4QP91"/>
<evidence type="ECO:0000313" key="4">
    <source>
        <dbReference type="Proteomes" id="UP000006512"/>
    </source>
</evidence>
<gene>
    <name evidence="3" type="ORF">ABI_25630</name>
</gene>
<accession>F4QP91</accession>
<feature type="region of interest" description="Disordered" evidence="1">
    <location>
        <begin position="37"/>
        <end position="102"/>
    </location>
</feature>
<dbReference type="STRING" id="715226.ABI_25630"/>
<dbReference type="HOGENOM" id="CLU_2271605_0_0_5"/>
<feature type="signal peptide" evidence="2">
    <location>
        <begin position="1"/>
        <end position="22"/>
    </location>
</feature>
<organism evidence="3 4">
    <name type="scientific">Asticcacaulis biprosthecium C19</name>
    <dbReference type="NCBI Taxonomy" id="715226"/>
    <lineage>
        <taxon>Bacteria</taxon>
        <taxon>Pseudomonadati</taxon>
        <taxon>Pseudomonadota</taxon>
        <taxon>Alphaproteobacteria</taxon>
        <taxon>Caulobacterales</taxon>
        <taxon>Caulobacteraceae</taxon>
        <taxon>Asticcacaulis</taxon>
    </lineage>
</organism>
<dbReference type="EMBL" id="GL883078">
    <property type="protein sequence ID" value="EGF91149.1"/>
    <property type="molecule type" value="Genomic_DNA"/>
</dbReference>
<protein>
    <submittedName>
        <fullName evidence="3">Uncharacterized protein</fullName>
    </submittedName>
</protein>
<evidence type="ECO:0000256" key="2">
    <source>
        <dbReference type="SAM" id="SignalP"/>
    </source>
</evidence>
<reference evidence="4" key="1">
    <citation type="submission" date="2011-03" db="EMBL/GenBank/DDBJ databases">
        <title>Draft genome sequence of Brevundimonas diminuta.</title>
        <authorList>
            <person name="Brown P.J.B."/>
            <person name="Buechlein A."/>
            <person name="Hemmerich C."/>
            <person name="Brun Y.V."/>
        </authorList>
    </citation>
    <scope>NUCLEOTIDE SEQUENCE [LARGE SCALE GENOMIC DNA]</scope>
    <source>
        <strain evidence="4">C19</strain>
    </source>
</reference>
<feature type="compositionally biased region" description="Polar residues" evidence="1">
    <location>
        <begin position="37"/>
        <end position="75"/>
    </location>
</feature>
<feature type="compositionally biased region" description="Low complexity" evidence="1">
    <location>
        <begin position="76"/>
        <end position="86"/>
    </location>
</feature>
<feature type="chain" id="PRO_5003316722" evidence="2">
    <location>
        <begin position="23"/>
        <end position="102"/>
    </location>
</feature>
<sequence>MKKVLLACGVLVLGIGGQLAMAGDKPKLSVQNGVSLPVQGQNATSSTTATMVSDTSVENDNPNAKRSGNSLTVNGTTDVTDSSSTSAARDGVPKTKSNIKND</sequence>